<protein>
    <submittedName>
        <fullName evidence="2">Uncharacterized protein</fullName>
    </submittedName>
</protein>
<dbReference type="PANTHER" id="PTHR13060">
    <property type="entry name" value="SGT1 PROTEIN HSGT1 SUPPRESSOR OF GCR2"/>
    <property type="match status" value="1"/>
</dbReference>
<evidence type="ECO:0000256" key="1">
    <source>
        <dbReference type="SAM" id="MobiDB-lite"/>
    </source>
</evidence>
<dbReference type="GO" id="GO:0005634">
    <property type="term" value="C:nucleus"/>
    <property type="evidence" value="ECO:0007669"/>
    <property type="project" value="TreeGrafter"/>
</dbReference>
<evidence type="ECO:0000313" key="3">
    <source>
        <dbReference type="Proteomes" id="UP000738402"/>
    </source>
</evidence>
<name>A0AAN6DA96_9ASCO</name>
<dbReference type="PANTHER" id="PTHR13060:SF0">
    <property type="entry name" value="PROTEIN ECDYSONELESS HOMOLOG"/>
    <property type="match status" value="1"/>
</dbReference>
<feature type="region of interest" description="Disordered" evidence="1">
    <location>
        <begin position="360"/>
        <end position="383"/>
    </location>
</feature>
<dbReference type="InterPro" id="IPR010770">
    <property type="entry name" value="Ecd"/>
</dbReference>
<organism evidence="2 3">
    <name type="scientific">Ogataea haglerorum</name>
    <dbReference type="NCBI Taxonomy" id="1937702"/>
    <lineage>
        <taxon>Eukaryota</taxon>
        <taxon>Fungi</taxon>
        <taxon>Dikarya</taxon>
        <taxon>Ascomycota</taxon>
        <taxon>Saccharomycotina</taxon>
        <taxon>Pichiomycetes</taxon>
        <taxon>Pichiales</taxon>
        <taxon>Pichiaceae</taxon>
        <taxon>Ogataea</taxon>
    </lineage>
</organism>
<accession>A0AAN6DA96</accession>
<dbReference type="Proteomes" id="UP000738402">
    <property type="component" value="Unassembled WGS sequence"/>
</dbReference>
<dbReference type="EMBL" id="JAHLUH010000001">
    <property type="protein sequence ID" value="KAG7730366.1"/>
    <property type="molecule type" value="Genomic_DNA"/>
</dbReference>
<dbReference type="Pfam" id="PF07093">
    <property type="entry name" value="SGT1"/>
    <property type="match status" value="1"/>
</dbReference>
<comment type="caution">
    <text evidence="2">The sequence shown here is derived from an EMBL/GenBank/DDBJ whole genome shotgun (WGS) entry which is preliminary data.</text>
</comment>
<reference evidence="2" key="1">
    <citation type="journal article" date="2021" name="G3 (Bethesda)">
        <title>Genomic diversity, chromosomal rearrangements, and interspecies hybridization in the ogataea polymorpha species complex.</title>
        <authorList>
            <person name="Hanson S.J."/>
            <person name="Cinneide E.O."/>
            <person name="Salzberg L.I."/>
            <person name="Wolfe K.H."/>
            <person name="McGowan J."/>
            <person name="Fitzpatrick D.A."/>
            <person name="Matlin K."/>
        </authorList>
    </citation>
    <scope>NUCLEOTIDE SEQUENCE</scope>
    <source>
        <strain evidence="2">83-405-1</strain>
    </source>
</reference>
<sequence length="472" mass="54357">MDYHKVYSYASDELLAPETLCFALFYVGVYKDEAQIRTELTQLKHNLDVELRPYLDHYPWHVRPVEYQLVDDRHCFLYGELEYGENMDDLWVVASLLFRFTSRSENIYLHLYDQDREFLLIEAAQQVPGWLDPDCASNRVWVNSRRVVCVPKEYCEGRNLDLEEALAFLQSASYRLEVLSDVTEELVRKKIANYPQEALKHITMESLLVSEQTARKLVGRPAYVAGAAISHFLEPLRLLGLRLGGQRPSRQVTLNIRVNAIVHTDLQKYGETAAGMGEIADRAIQEEEFRENIDEADFEDLLKQHNEITEHDPLQRELLRYNVIDKLVEWEPPEQVEEEEKQRYDEDMVQKVKQFMSRETDWAGAGSESDDDEKAADESESSRIRDYFRQEGVDIDEDDFFEFFCREALQLSKEDMEQLRGADSDDTDGDTGRDGENAAEESPAEDLEVLSNLLAALGSGSSPAATILNNLK</sequence>
<proteinExistence type="predicted"/>
<evidence type="ECO:0000313" key="2">
    <source>
        <dbReference type="EMBL" id="KAG7730366.1"/>
    </source>
</evidence>
<feature type="region of interest" description="Disordered" evidence="1">
    <location>
        <begin position="415"/>
        <end position="445"/>
    </location>
</feature>
<dbReference type="AlphaFoldDB" id="A0AAN6DA96"/>
<gene>
    <name evidence="2" type="ORF">KL933_000161</name>
</gene>